<dbReference type="AlphaFoldDB" id="A0A4S3JV57"/>
<feature type="compositionally biased region" description="Low complexity" evidence="1">
    <location>
        <begin position="231"/>
        <end position="244"/>
    </location>
</feature>
<comment type="caution">
    <text evidence="3">The sequence shown here is derived from an EMBL/GenBank/DDBJ whole genome shotgun (WGS) entry which is preliminary data.</text>
</comment>
<feature type="compositionally biased region" description="Polar residues" evidence="1">
    <location>
        <begin position="219"/>
        <end position="230"/>
    </location>
</feature>
<proteinExistence type="predicted"/>
<dbReference type="RefSeq" id="XP_033425097.1">
    <property type="nucleotide sequence ID" value="XM_033571782.1"/>
</dbReference>
<dbReference type="EMBL" id="QUQM01000007">
    <property type="protein sequence ID" value="KAA8645736.1"/>
    <property type="molecule type" value="Genomic_DNA"/>
</dbReference>
<evidence type="ECO:0000313" key="2">
    <source>
        <dbReference type="EMBL" id="KAA8645736.1"/>
    </source>
</evidence>
<keyword evidence="4" id="KW-1185">Reference proteome</keyword>
<reference evidence="3 4" key="1">
    <citation type="submission" date="2019-03" db="EMBL/GenBank/DDBJ databases">
        <title>The genome sequence of a newly discovered highly antifungal drug resistant Aspergillus species, Aspergillus tanneri NIH 1004.</title>
        <authorList>
            <person name="Mounaud S."/>
            <person name="Singh I."/>
            <person name="Joardar V."/>
            <person name="Pakala S."/>
            <person name="Pakala S."/>
            <person name="Venepally P."/>
            <person name="Hoover J."/>
            <person name="Nierman W."/>
            <person name="Chung J."/>
            <person name="Losada L."/>
        </authorList>
    </citation>
    <scope>NUCLEOTIDE SEQUENCE [LARGE SCALE GENOMIC DNA]</scope>
    <source>
        <strain evidence="3 4">NIH1004</strain>
    </source>
</reference>
<dbReference type="OrthoDB" id="4186247at2759"/>
<name>A0A4S3JV57_9EURO</name>
<feature type="region of interest" description="Disordered" evidence="1">
    <location>
        <begin position="206"/>
        <end position="244"/>
    </location>
</feature>
<dbReference type="Proteomes" id="UP000324241">
    <property type="component" value="Unassembled WGS sequence"/>
</dbReference>
<organism evidence="3 4">
    <name type="scientific">Aspergillus tanneri</name>
    <dbReference type="NCBI Taxonomy" id="1220188"/>
    <lineage>
        <taxon>Eukaryota</taxon>
        <taxon>Fungi</taxon>
        <taxon>Dikarya</taxon>
        <taxon>Ascomycota</taxon>
        <taxon>Pezizomycotina</taxon>
        <taxon>Eurotiomycetes</taxon>
        <taxon>Eurotiomycetidae</taxon>
        <taxon>Eurotiales</taxon>
        <taxon>Aspergillaceae</taxon>
        <taxon>Aspergillus</taxon>
        <taxon>Aspergillus subgen. Circumdati</taxon>
    </lineage>
</organism>
<dbReference type="VEuPathDB" id="FungiDB:EYZ11_001276"/>
<evidence type="ECO:0000313" key="3">
    <source>
        <dbReference type="EMBL" id="THC99277.1"/>
    </source>
</evidence>
<evidence type="ECO:0000313" key="4">
    <source>
        <dbReference type="Proteomes" id="UP000308092"/>
    </source>
</evidence>
<sequence>MASRPSSSASKPSQPRMEIPVWFSVFIGNPDPTSPRFDNARFDANISDEVFRSPYTNNSFERISVRSIYLEKPDPNKELSLFRAVVSLSLAFTDEIFNCLDGGCIVCQRYPAKSLIHRPLCSVANGYHELADFKEMHRLMSTIASHTMHITRIDEVNWSIGSFMSDKPYICALAMPVCSAEGKCYQIATKRAQEYIEGIFSGEIVPQPLRDSQPDKASTETSSLKNKYSDSMTSDHSSGTRSSSLEESVVVRRVDMDKPYIIGTTVFVGRPSLQIQGLPRHKHLSCLVLSSMFPQDAMPDSLKNEADAAIDYCRVAGHYEQNILQCADFRCVVCTKLVTANTLVHLPISFIRTDRRCLEAGLLRRLIMKICRFVGGKWTYPEMNAALGASSDAQVFELAVPICEPKSLCEEIARISAHEFLRLLLPSGMTLPFPGLDPDTELSAVDSIFRSFSSDQPEPAEPLVEKIANDCLISGEEGYGEDPTDSTLTVSKLRRWFEMCFLEEDMTPEDIKKVAYRVKGDSGIEDEQSEIDDSIIWVYDLVDLSDSSDEDRGDTESNARDEIIAECREKQLFQPVLTMDFWLLYEAFNKGVADNKEAHAIEAADVEDGYSSHYSSYEEDASD</sequence>
<gene>
    <name evidence="2" type="ORF">ATNIH1004_007155</name>
    <name evidence="3" type="ORF">EYZ11_001276</name>
</gene>
<reference evidence="2 5" key="2">
    <citation type="submission" date="2019-08" db="EMBL/GenBank/DDBJ databases">
        <title>The genome sequence of a newly discovered highly antifungal drug resistant Aspergillus species, Aspergillus tanneri NIH 1004.</title>
        <authorList>
            <person name="Mounaud S."/>
            <person name="Singh I."/>
            <person name="Joardar V."/>
            <person name="Pakala S."/>
            <person name="Pakala S."/>
            <person name="Venepally P."/>
            <person name="Chung J.K."/>
            <person name="Losada L."/>
            <person name="Nierman W.C."/>
        </authorList>
    </citation>
    <scope>NUCLEOTIDE SEQUENCE [LARGE SCALE GENOMIC DNA]</scope>
    <source>
        <strain evidence="2 5">NIH1004</strain>
    </source>
</reference>
<accession>A0A4S3JV57</accession>
<dbReference type="EMBL" id="SOSA01000022">
    <property type="protein sequence ID" value="THC99277.1"/>
    <property type="molecule type" value="Genomic_DNA"/>
</dbReference>
<evidence type="ECO:0000313" key="5">
    <source>
        <dbReference type="Proteomes" id="UP000324241"/>
    </source>
</evidence>
<dbReference type="GeneID" id="54329857"/>
<evidence type="ECO:0000256" key="1">
    <source>
        <dbReference type="SAM" id="MobiDB-lite"/>
    </source>
</evidence>
<dbReference type="Proteomes" id="UP000308092">
    <property type="component" value="Unassembled WGS sequence"/>
</dbReference>
<protein>
    <submittedName>
        <fullName evidence="3">Uncharacterized protein</fullName>
    </submittedName>
</protein>